<reference evidence="1 2" key="1">
    <citation type="submission" date="2024-01" db="EMBL/GenBank/DDBJ databases">
        <title>The genomes of 5 underutilized Papilionoideae crops provide insights into root nodulation and disease resistance.</title>
        <authorList>
            <person name="Yuan L."/>
        </authorList>
    </citation>
    <scope>NUCLEOTIDE SEQUENCE [LARGE SCALE GENOMIC DNA]</scope>
    <source>
        <strain evidence="1">LY-2023</strain>
        <tissue evidence="1">Leaf</tissue>
    </source>
</reference>
<evidence type="ECO:0000313" key="2">
    <source>
        <dbReference type="Proteomes" id="UP001359559"/>
    </source>
</evidence>
<comment type="caution">
    <text evidence="1">The sequence shown here is derived from an EMBL/GenBank/DDBJ whole genome shotgun (WGS) entry which is preliminary data.</text>
</comment>
<accession>A0AAN9ESI9</accession>
<evidence type="ECO:0000313" key="1">
    <source>
        <dbReference type="EMBL" id="KAK7262737.1"/>
    </source>
</evidence>
<sequence>MMRKFKRGLCKRKNKKRSNTKIKISHCWLDRSKDGVSCRACLRDQQNNHCILSLSLSVSKQTTKLNYNPIPFPIKKPLKITSDRSNFCWC</sequence>
<organism evidence="1 2">
    <name type="scientific">Clitoria ternatea</name>
    <name type="common">Butterfly pea</name>
    <dbReference type="NCBI Taxonomy" id="43366"/>
    <lineage>
        <taxon>Eukaryota</taxon>
        <taxon>Viridiplantae</taxon>
        <taxon>Streptophyta</taxon>
        <taxon>Embryophyta</taxon>
        <taxon>Tracheophyta</taxon>
        <taxon>Spermatophyta</taxon>
        <taxon>Magnoliopsida</taxon>
        <taxon>eudicotyledons</taxon>
        <taxon>Gunneridae</taxon>
        <taxon>Pentapetalae</taxon>
        <taxon>rosids</taxon>
        <taxon>fabids</taxon>
        <taxon>Fabales</taxon>
        <taxon>Fabaceae</taxon>
        <taxon>Papilionoideae</taxon>
        <taxon>50 kb inversion clade</taxon>
        <taxon>NPAAA clade</taxon>
        <taxon>indigoferoid/millettioid clade</taxon>
        <taxon>Phaseoleae</taxon>
        <taxon>Clitoria</taxon>
    </lineage>
</organism>
<dbReference type="AlphaFoldDB" id="A0AAN9ESI9"/>
<gene>
    <name evidence="1" type="ORF">RJT34_30317</name>
</gene>
<proteinExistence type="predicted"/>
<dbReference type="Proteomes" id="UP001359559">
    <property type="component" value="Unassembled WGS sequence"/>
</dbReference>
<keyword evidence="2" id="KW-1185">Reference proteome</keyword>
<dbReference type="EMBL" id="JAYKXN010000008">
    <property type="protein sequence ID" value="KAK7262737.1"/>
    <property type="molecule type" value="Genomic_DNA"/>
</dbReference>
<name>A0AAN9ESI9_CLITE</name>
<protein>
    <submittedName>
        <fullName evidence="1">Uncharacterized protein</fullName>
    </submittedName>
</protein>